<dbReference type="InterPro" id="IPR001789">
    <property type="entry name" value="Sig_transdc_resp-reg_receiver"/>
</dbReference>
<evidence type="ECO:0000256" key="8">
    <source>
        <dbReference type="PROSITE-ProRule" id="PRU00169"/>
    </source>
</evidence>
<name>A0A1H7VR46_9PAST</name>
<feature type="domain" description="Response regulatory" evidence="10">
    <location>
        <begin position="3"/>
        <end position="116"/>
    </location>
</feature>
<dbReference type="PANTHER" id="PTHR48111">
    <property type="entry name" value="REGULATOR OF RPOS"/>
    <property type="match status" value="1"/>
</dbReference>
<dbReference type="SUPFAM" id="SSF52172">
    <property type="entry name" value="CheY-like"/>
    <property type="match status" value="1"/>
</dbReference>
<dbReference type="SMART" id="SM00862">
    <property type="entry name" value="Trans_reg_C"/>
    <property type="match status" value="1"/>
</dbReference>
<keyword evidence="17" id="KW-1185">Reference proteome</keyword>
<keyword evidence="4" id="KW-0902">Two-component regulatory system</keyword>
<keyword evidence="7" id="KW-0804">Transcription</keyword>
<dbReference type="Gene3D" id="6.10.250.690">
    <property type="match status" value="1"/>
</dbReference>
<keyword evidence="5" id="KW-0805">Transcription regulation</keyword>
<feature type="domain" description="OmpR/PhoB-type" evidence="11">
    <location>
        <begin position="127"/>
        <end position="226"/>
    </location>
</feature>
<evidence type="ECO:0000313" key="14">
    <source>
        <dbReference type="EMBL" id="MDP8173900.1"/>
    </source>
</evidence>
<protein>
    <submittedName>
        <fullName evidence="15">Two-component system, OmpR family, response regulator CpxR</fullName>
    </submittedName>
    <submittedName>
        <fullName evidence="12">Winged helix-turn-helix domain-containing protein</fullName>
    </submittedName>
</protein>
<evidence type="ECO:0000256" key="6">
    <source>
        <dbReference type="ARBA" id="ARBA00023125"/>
    </source>
</evidence>
<evidence type="ECO:0000313" key="12">
    <source>
        <dbReference type="EMBL" id="MDP8084812.1"/>
    </source>
</evidence>
<dbReference type="PROSITE" id="PS51755">
    <property type="entry name" value="OMPR_PHOB"/>
    <property type="match status" value="1"/>
</dbReference>
<sequence length="228" mass="26618">MRRILLINNDITHLQSLMALFSMENFDTDVVDNTHSALDKIKTQHYHFVLLNITIPKSEHLEILKQFRDCCDTPIMILSDKNPEFDHILFLESGADIYLTKPFNSRELIAYIKIILRRTSSITLSNSNKIEFCGIKLYLNSQQAIYQGRDLNLTMTEFMLLKMFVKSPGQIFSRETLSTKVLNKKLTPYDRAIDMHISNLRKKLPKRTDNLSWFKTSRGKGYLLLKIQ</sequence>
<gene>
    <name evidence="12" type="ORF">QJT92_02530</name>
    <name evidence="13" type="ORF">QJU93_02985</name>
    <name evidence="14" type="ORF">QJU97_00270</name>
    <name evidence="15" type="ORF">SAMN05444853_10567</name>
</gene>
<evidence type="ECO:0000256" key="7">
    <source>
        <dbReference type="ARBA" id="ARBA00023163"/>
    </source>
</evidence>
<evidence type="ECO:0000313" key="15">
    <source>
        <dbReference type="EMBL" id="SEM11305.1"/>
    </source>
</evidence>
<reference evidence="16" key="1">
    <citation type="submission" date="2016-10" db="EMBL/GenBank/DDBJ databases">
        <authorList>
            <person name="Varghese N."/>
            <person name="Submissions S."/>
        </authorList>
    </citation>
    <scope>NUCLEOTIDE SEQUENCE [LARGE SCALE GENOMIC DNA]</scope>
    <source>
        <strain evidence="16">DSM 24204</strain>
    </source>
</reference>
<dbReference type="Proteomes" id="UP001236239">
    <property type="component" value="Unassembled WGS sequence"/>
</dbReference>
<evidence type="ECO:0000256" key="2">
    <source>
        <dbReference type="ARBA" id="ARBA00022490"/>
    </source>
</evidence>
<dbReference type="GO" id="GO:0000156">
    <property type="term" value="F:phosphorelay response regulator activity"/>
    <property type="evidence" value="ECO:0007669"/>
    <property type="project" value="TreeGrafter"/>
</dbReference>
<dbReference type="GO" id="GO:0000976">
    <property type="term" value="F:transcription cis-regulatory region binding"/>
    <property type="evidence" value="ECO:0007669"/>
    <property type="project" value="TreeGrafter"/>
</dbReference>
<dbReference type="Proteomes" id="UP001231736">
    <property type="component" value="Unassembled WGS sequence"/>
</dbReference>
<dbReference type="Pfam" id="PF00486">
    <property type="entry name" value="Trans_reg_C"/>
    <property type="match status" value="1"/>
</dbReference>
<dbReference type="Gene3D" id="3.40.50.2300">
    <property type="match status" value="1"/>
</dbReference>
<dbReference type="Pfam" id="PF00072">
    <property type="entry name" value="Response_reg"/>
    <property type="match status" value="1"/>
</dbReference>
<dbReference type="EMBL" id="JASAYQ010000003">
    <property type="protein sequence ID" value="MDP8172321.1"/>
    <property type="molecule type" value="Genomic_DNA"/>
</dbReference>
<evidence type="ECO:0000259" key="11">
    <source>
        <dbReference type="PROSITE" id="PS51755"/>
    </source>
</evidence>
<proteinExistence type="predicted"/>
<reference evidence="15" key="2">
    <citation type="submission" date="2016-10" db="EMBL/GenBank/DDBJ databases">
        <authorList>
            <person name="de Groot N.N."/>
        </authorList>
    </citation>
    <scope>NUCLEOTIDE SEQUENCE [LARGE SCALE GENOMIC DNA]</scope>
    <source>
        <strain evidence="15">DSM 24204</strain>
    </source>
</reference>
<keyword evidence="2" id="KW-0963">Cytoplasm</keyword>
<dbReference type="InterPro" id="IPR001867">
    <property type="entry name" value="OmpR/PhoB-type_DNA-bd"/>
</dbReference>
<keyword evidence="6 9" id="KW-0238">DNA-binding</keyword>
<dbReference type="SMART" id="SM00448">
    <property type="entry name" value="REC"/>
    <property type="match status" value="1"/>
</dbReference>
<reference evidence="12 17" key="3">
    <citation type="journal article" date="2023" name="Front. Microbiol.">
        <title>Phylogeography and host specificity of Pasteurellaceae pathogenic to sea-farmed fish in the north-east Atlantic.</title>
        <authorList>
            <person name="Gulla S."/>
            <person name="Colquhoun D.J."/>
            <person name="Olsen A.B."/>
            <person name="Spilsberg B."/>
            <person name="Lagesen K."/>
            <person name="Aakesson C.P."/>
            <person name="Strom S."/>
            <person name="Manji F."/>
            <person name="Birkbeck T.H."/>
            <person name="Nilsen H.K."/>
        </authorList>
    </citation>
    <scope>NUCLEOTIDE SEQUENCE [LARGE SCALE GENOMIC DNA]</scope>
    <source>
        <strain evidence="12 17">VIO11850</strain>
    </source>
</reference>
<dbReference type="GO" id="GO:0032993">
    <property type="term" value="C:protein-DNA complex"/>
    <property type="evidence" value="ECO:0007669"/>
    <property type="project" value="TreeGrafter"/>
</dbReference>
<dbReference type="InterPro" id="IPR011006">
    <property type="entry name" value="CheY-like_superfamily"/>
</dbReference>
<dbReference type="Proteomes" id="UP000198883">
    <property type="component" value="Unassembled WGS sequence"/>
</dbReference>
<evidence type="ECO:0000313" key="16">
    <source>
        <dbReference type="Proteomes" id="UP000198883"/>
    </source>
</evidence>
<dbReference type="OrthoDB" id="9802426at2"/>
<evidence type="ECO:0000313" key="17">
    <source>
        <dbReference type="Proteomes" id="UP001224812"/>
    </source>
</evidence>
<dbReference type="Proteomes" id="UP001224812">
    <property type="component" value="Unassembled WGS sequence"/>
</dbReference>
<dbReference type="CDD" id="cd00383">
    <property type="entry name" value="trans_reg_C"/>
    <property type="match status" value="1"/>
</dbReference>
<evidence type="ECO:0000256" key="5">
    <source>
        <dbReference type="ARBA" id="ARBA00023015"/>
    </source>
</evidence>
<dbReference type="GO" id="GO:0006355">
    <property type="term" value="P:regulation of DNA-templated transcription"/>
    <property type="evidence" value="ECO:0007669"/>
    <property type="project" value="InterPro"/>
</dbReference>
<dbReference type="AlphaFoldDB" id="A0A1H7VR46"/>
<dbReference type="EMBL" id="JASAVS010000003">
    <property type="protein sequence ID" value="MDP8084812.1"/>
    <property type="molecule type" value="Genomic_DNA"/>
</dbReference>
<dbReference type="GeneID" id="83544428"/>
<dbReference type="RefSeq" id="WP_090920938.1">
    <property type="nucleotide sequence ID" value="NZ_CP016180.1"/>
</dbReference>
<dbReference type="GO" id="GO:0005829">
    <property type="term" value="C:cytosol"/>
    <property type="evidence" value="ECO:0007669"/>
    <property type="project" value="TreeGrafter"/>
</dbReference>
<dbReference type="PROSITE" id="PS50110">
    <property type="entry name" value="RESPONSE_REGULATORY"/>
    <property type="match status" value="1"/>
</dbReference>
<dbReference type="SUPFAM" id="SSF46894">
    <property type="entry name" value="C-terminal effector domain of the bipartite response regulators"/>
    <property type="match status" value="1"/>
</dbReference>
<keyword evidence="3" id="KW-0597">Phosphoprotein</keyword>
<dbReference type="EMBL" id="JASAYT010000001">
    <property type="protein sequence ID" value="MDP8173900.1"/>
    <property type="molecule type" value="Genomic_DNA"/>
</dbReference>
<comment type="subcellular location">
    <subcellularLocation>
        <location evidence="1">Cytoplasm</location>
    </subcellularLocation>
</comment>
<evidence type="ECO:0000256" key="4">
    <source>
        <dbReference type="ARBA" id="ARBA00023012"/>
    </source>
</evidence>
<evidence type="ECO:0000256" key="1">
    <source>
        <dbReference type="ARBA" id="ARBA00004496"/>
    </source>
</evidence>
<feature type="DNA-binding region" description="OmpR/PhoB-type" evidence="9">
    <location>
        <begin position="127"/>
        <end position="226"/>
    </location>
</feature>
<dbReference type="InterPro" id="IPR016032">
    <property type="entry name" value="Sig_transdc_resp-reg_C-effctor"/>
</dbReference>
<dbReference type="EMBL" id="FOBN01000005">
    <property type="protein sequence ID" value="SEM11305.1"/>
    <property type="molecule type" value="Genomic_DNA"/>
</dbReference>
<comment type="caution">
    <text evidence="8">Lacks conserved residue(s) required for the propagation of feature annotation.</text>
</comment>
<dbReference type="PANTHER" id="PTHR48111:SF39">
    <property type="entry name" value="TRANSCRIPTIONAL REGULATORY PROTEIN CPXR"/>
    <property type="match status" value="1"/>
</dbReference>
<accession>A0A1H7VR46</accession>
<reference evidence="13" key="4">
    <citation type="journal article" date="2023" name="Front. Microbiol.">
        <title>Phylogeography and host specificity of Pasteurellaceae pathogenic to sea-farmed fish in the north-east Atlantic.</title>
        <authorList>
            <person name="Gulla S."/>
            <person name="Colquhoun D.J."/>
            <person name="Olsen A.B."/>
            <person name="Spilsberg B."/>
            <person name="Lagesen K."/>
            <person name="Aakesson C.P."/>
            <person name="Strom S."/>
            <person name="Manji F."/>
            <person name="Birkbeck T.H."/>
            <person name="Nilsen H.K."/>
        </authorList>
    </citation>
    <scope>NUCLEOTIDE SEQUENCE</scope>
    <source>
        <strain evidence="14">98B1</strain>
        <strain evidence="13">TW16_20</strain>
    </source>
</reference>
<dbReference type="InterPro" id="IPR039420">
    <property type="entry name" value="WalR-like"/>
</dbReference>
<evidence type="ECO:0000259" key="10">
    <source>
        <dbReference type="PROSITE" id="PS50110"/>
    </source>
</evidence>
<evidence type="ECO:0000256" key="3">
    <source>
        <dbReference type="ARBA" id="ARBA00022553"/>
    </source>
</evidence>
<dbReference type="InterPro" id="IPR036388">
    <property type="entry name" value="WH-like_DNA-bd_sf"/>
</dbReference>
<dbReference type="Gene3D" id="1.10.10.10">
    <property type="entry name" value="Winged helix-like DNA-binding domain superfamily/Winged helix DNA-binding domain"/>
    <property type="match status" value="1"/>
</dbReference>
<dbReference type="STRING" id="97481.SAMN05444853_10567"/>
<evidence type="ECO:0000313" key="13">
    <source>
        <dbReference type="EMBL" id="MDP8172321.1"/>
    </source>
</evidence>
<evidence type="ECO:0000256" key="9">
    <source>
        <dbReference type="PROSITE-ProRule" id="PRU01091"/>
    </source>
</evidence>
<organism evidence="15 16">
    <name type="scientific">Phocoenobacter skyensis</name>
    <dbReference type="NCBI Taxonomy" id="97481"/>
    <lineage>
        <taxon>Bacteria</taxon>
        <taxon>Pseudomonadati</taxon>
        <taxon>Pseudomonadota</taxon>
        <taxon>Gammaproteobacteria</taxon>
        <taxon>Pasteurellales</taxon>
        <taxon>Pasteurellaceae</taxon>
        <taxon>Phocoenobacter</taxon>
    </lineage>
</organism>